<evidence type="ECO:0000259" key="1">
    <source>
        <dbReference type="Pfam" id="PF00391"/>
    </source>
</evidence>
<dbReference type="GO" id="GO:0016301">
    <property type="term" value="F:kinase activity"/>
    <property type="evidence" value="ECO:0007669"/>
    <property type="project" value="InterPro"/>
</dbReference>
<evidence type="ECO:0000313" key="3">
    <source>
        <dbReference type="EMBL" id="MDF9409989.1"/>
    </source>
</evidence>
<reference evidence="3" key="1">
    <citation type="submission" date="2022-02" db="EMBL/GenBank/DDBJ databases">
        <authorList>
            <person name="Leng L."/>
        </authorList>
    </citation>
    <scope>NUCLEOTIDE SEQUENCE</scope>
    <source>
        <strain evidence="3">JI</strain>
    </source>
</reference>
<accession>A0A9X4H7S1</accession>
<protein>
    <submittedName>
        <fullName evidence="3">PEP-utilizing enzyme</fullName>
    </submittedName>
</protein>
<dbReference type="InterPro" id="IPR008279">
    <property type="entry name" value="PEP-util_enz_mobile_dom"/>
</dbReference>
<evidence type="ECO:0000259" key="2">
    <source>
        <dbReference type="Pfam" id="PF01326"/>
    </source>
</evidence>
<dbReference type="RefSeq" id="WP_277445526.1">
    <property type="nucleotide sequence ID" value="NZ_JAKOAV010000056.1"/>
</dbReference>
<dbReference type="GO" id="GO:0005524">
    <property type="term" value="F:ATP binding"/>
    <property type="evidence" value="ECO:0007669"/>
    <property type="project" value="InterPro"/>
</dbReference>
<dbReference type="Gene3D" id="3.30.1490.20">
    <property type="entry name" value="ATP-grasp fold, A domain"/>
    <property type="match status" value="1"/>
</dbReference>
<dbReference type="InterPro" id="IPR051549">
    <property type="entry name" value="PEP_Utilizing_Enz"/>
</dbReference>
<keyword evidence="4" id="KW-1185">Reference proteome</keyword>
<dbReference type="Pfam" id="PF00391">
    <property type="entry name" value="PEP-utilizers"/>
    <property type="match status" value="1"/>
</dbReference>
<name>A0A9X4H7S1_9FIRM</name>
<dbReference type="AlphaFoldDB" id="A0A9X4H7S1"/>
<dbReference type="Pfam" id="PF01326">
    <property type="entry name" value="PPDK_N"/>
    <property type="match status" value="1"/>
</dbReference>
<feature type="domain" description="Pyruvate phosphate dikinase AMP/ATP-binding" evidence="2">
    <location>
        <begin position="21"/>
        <end position="331"/>
    </location>
</feature>
<dbReference type="EMBL" id="JAKOAV010000056">
    <property type="protein sequence ID" value="MDF9409989.1"/>
    <property type="molecule type" value="Genomic_DNA"/>
</dbReference>
<dbReference type="InterPro" id="IPR002192">
    <property type="entry name" value="PPDK_AMP/ATP-bd"/>
</dbReference>
<dbReference type="Proteomes" id="UP001154312">
    <property type="component" value="Unassembled WGS sequence"/>
</dbReference>
<dbReference type="InterPro" id="IPR013815">
    <property type="entry name" value="ATP_grasp_subdomain_1"/>
</dbReference>
<dbReference type="Gene3D" id="3.30.470.20">
    <property type="entry name" value="ATP-grasp fold, B domain"/>
    <property type="match status" value="1"/>
</dbReference>
<proteinExistence type="predicted"/>
<dbReference type="Gene3D" id="3.50.30.10">
    <property type="entry name" value="Phosphohistidine domain"/>
    <property type="match status" value="1"/>
</dbReference>
<evidence type="ECO:0000313" key="4">
    <source>
        <dbReference type="Proteomes" id="UP001154312"/>
    </source>
</evidence>
<organism evidence="3 4">
    <name type="scientific">Pelotomaculum isophthalicicum JI</name>
    <dbReference type="NCBI Taxonomy" id="947010"/>
    <lineage>
        <taxon>Bacteria</taxon>
        <taxon>Bacillati</taxon>
        <taxon>Bacillota</taxon>
        <taxon>Clostridia</taxon>
        <taxon>Eubacteriales</taxon>
        <taxon>Desulfotomaculaceae</taxon>
        <taxon>Pelotomaculum</taxon>
    </lineage>
</organism>
<dbReference type="PANTHER" id="PTHR43615:SF1">
    <property type="entry name" value="PPDK_N DOMAIN-CONTAINING PROTEIN"/>
    <property type="match status" value="1"/>
</dbReference>
<comment type="caution">
    <text evidence="3">The sequence shown here is derived from an EMBL/GenBank/DDBJ whole genome shotgun (WGS) entry which is preliminary data.</text>
</comment>
<dbReference type="InterPro" id="IPR036637">
    <property type="entry name" value="Phosphohistidine_dom_sf"/>
</dbReference>
<sequence>MEKSSGGFFFSWSEAFQSGVESAGGKGWNLGRLEQYGFKVPAGGVLAAGAYQCFIEENNLLEDTGEISQSINIGNIGEREIERKLLLLREKIRAGHIPSNIRDELVSHLKTSGMLDKPIAVRSSASAEDSAKASFAGIHESFLNVLGIDNILSAIKRCYASLWTPQAVAYRRKMGIKDEEVGQAVVIMEMVKAQAAGVAFTCDPQTGREDMFVVNANFGLGESVVNGAIEPDTYYLDVSAYRAMPNIKKKKIGSKKGITEVIASGGTHFVPYGDLASQQVLPDENIEKLGLLLMRVFESLGECEEHQDVEWAFDGRDFVLLQARPVTALPSYTFEALKSKKRIWSNGNYRDAVPMVISPLNRRLMKNSIDTIQYTGFSEPGYPMPEGFQFSRFVKGRLYCDMSALQWAYYDSTGMLPKDFNPFWGGHQPEIEIEDSDPFKGEIGLERQSRAMKGVSLIMEAAANATSTFTEFISSVESLIGDGFDRIPDQDFIDKYNELGQIFKAYCEKFSFLSGVGTLPLWSLLQKLYGYLGPRVMIALNGLMVGGELKITSADHGYRLIELAELARQDKAAIQYLTGDNFNPCTWEEHLPESSPFKKEFRKFIKEYGHRAVYELDIINPRWEEDPSYLLDIIKSTMATANLEQWKNKQKEKFNQAWAEVAEKIPPEEQAEIQKGIKDARDGAAVREMTKSVMVMALKAYRLMALELGDRLTQRGIIEESGDIFYCSWSDLVSILDGDWNGDGLRTLVAARKASQREKESLMPPDVILGEEPVYSEPAALSSGDSLPGVGAAAGKASGVARLIRHPGEGNKLQPGDVLVAPSTDPGWTPLFLRACAVVMETGGYLSHGSIVAREYGVPAVVNVQGAMKVIEEGQNIVVDGDEGKVYFQN</sequence>
<dbReference type="PANTHER" id="PTHR43615">
    <property type="entry name" value="PHOSPHOENOLPYRUVATE SYNTHASE-RELATED"/>
    <property type="match status" value="1"/>
</dbReference>
<gene>
    <name evidence="3" type="ORF">L7E55_16830</name>
</gene>
<dbReference type="SUPFAM" id="SSF56059">
    <property type="entry name" value="Glutathione synthetase ATP-binding domain-like"/>
    <property type="match status" value="1"/>
</dbReference>
<feature type="domain" description="PEP-utilising enzyme mobile" evidence="1">
    <location>
        <begin position="814"/>
        <end position="884"/>
    </location>
</feature>
<dbReference type="SUPFAM" id="SSF52009">
    <property type="entry name" value="Phosphohistidine domain"/>
    <property type="match status" value="1"/>
</dbReference>